<evidence type="ECO:0000313" key="2">
    <source>
        <dbReference type="EMBL" id="ERF75266.1"/>
    </source>
</evidence>
<feature type="transmembrane region" description="Helical" evidence="1">
    <location>
        <begin position="303"/>
        <end position="327"/>
    </location>
</feature>
<dbReference type="AlphaFoldDB" id="U1GTC6"/>
<gene>
    <name evidence="2" type="ORF">EPUS_00058</name>
</gene>
<proteinExistence type="predicted"/>
<dbReference type="EMBL" id="KE720815">
    <property type="protein sequence ID" value="ERF75266.1"/>
    <property type="molecule type" value="Genomic_DNA"/>
</dbReference>
<organism evidence="2 3">
    <name type="scientific">Endocarpon pusillum (strain Z07020 / HMAS-L-300199)</name>
    <name type="common">Lichen-forming fungus</name>
    <dbReference type="NCBI Taxonomy" id="1263415"/>
    <lineage>
        <taxon>Eukaryota</taxon>
        <taxon>Fungi</taxon>
        <taxon>Dikarya</taxon>
        <taxon>Ascomycota</taxon>
        <taxon>Pezizomycotina</taxon>
        <taxon>Eurotiomycetes</taxon>
        <taxon>Chaetothyriomycetidae</taxon>
        <taxon>Verrucariales</taxon>
        <taxon>Verrucariaceae</taxon>
        <taxon>Endocarpon</taxon>
    </lineage>
</organism>
<keyword evidence="3" id="KW-1185">Reference proteome</keyword>
<reference evidence="3" key="1">
    <citation type="journal article" date="2014" name="BMC Genomics">
        <title>Genome characteristics reveal the impact of lichenization on lichen-forming fungus Endocarpon pusillum Hedwig (Verrucariales, Ascomycota).</title>
        <authorList>
            <person name="Wang Y.-Y."/>
            <person name="Liu B."/>
            <person name="Zhang X.-Y."/>
            <person name="Zhou Q.-M."/>
            <person name="Zhang T."/>
            <person name="Li H."/>
            <person name="Yu Y.-F."/>
            <person name="Zhang X.-L."/>
            <person name="Hao X.-Y."/>
            <person name="Wang M."/>
            <person name="Wang L."/>
            <person name="Wei J.-C."/>
        </authorList>
    </citation>
    <scope>NUCLEOTIDE SEQUENCE [LARGE SCALE GENOMIC DNA]</scope>
    <source>
        <strain evidence="3">Z07020 / HMAS-L-300199</strain>
    </source>
</reference>
<accession>U1GTC6</accession>
<dbReference type="GeneID" id="19235123"/>
<dbReference type="HOGENOM" id="CLU_621164_0_0_1"/>
<sequence>MACKAGFVAANRQVSPSSIAFVYRKGSLIKYALHVQSPGGADAMALAAKTADRNNRSALPPPWAPSQLNQHSVPNEDAVFSESSWSQNTTHSARSTTATSFNIQGSCSNAEAQALGSLSGADIELSSISGHGYPNDDPPQQISEDSTQFHDLSVIVTEEQNESRNALESSNRQWSFATSFKDSLRSAYQYIPKYEITSNTMALMALILTAFFGYETYKLAQESNRLAKIATGAQLRQTCKDEKEKGAFSEVCKQVLSSSIGSPYVPETSNVVRRVLGFLQHHRNSSAVIYPRLYEISTPRWSFVFHGFLINLVLLITACTISGLNGGGFQSIRRLRRTHGSQPSAFNPVDISLARIQPDENALCFASALQGHRPRARRRIVQYAYKQNHEEYSSSRSLKSQLTASGPFYDRSIHSQPPRDFMSLDNGVVDNSYQISEGSHS</sequence>
<keyword evidence="1" id="KW-1133">Transmembrane helix</keyword>
<dbReference type="RefSeq" id="XP_007787278.1">
    <property type="nucleotide sequence ID" value="XM_007789088.1"/>
</dbReference>
<dbReference type="Proteomes" id="UP000019373">
    <property type="component" value="Unassembled WGS sequence"/>
</dbReference>
<evidence type="ECO:0000256" key="1">
    <source>
        <dbReference type="SAM" id="Phobius"/>
    </source>
</evidence>
<keyword evidence="1" id="KW-0812">Transmembrane</keyword>
<evidence type="ECO:0000313" key="3">
    <source>
        <dbReference type="Proteomes" id="UP000019373"/>
    </source>
</evidence>
<keyword evidence="1" id="KW-0472">Membrane</keyword>
<name>U1GTC6_ENDPU</name>
<protein>
    <submittedName>
        <fullName evidence="2">Uncharacterized protein</fullName>
    </submittedName>
</protein>
<dbReference type="OrthoDB" id="10343613at2759"/>